<proteinExistence type="inferred from homology"/>
<reference evidence="8 9" key="1">
    <citation type="submission" date="2020-08" db="EMBL/GenBank/DDBJ databases">
        <title>Genomic Encyclopedia of Archaeal and Bacterial Type Strains, Phase II (KMG-II): from individual species to whole genera.</title>
        <authorList>
            <person name="Goeker M."/>
        </authorList>
    </citation>
    <scope>NUCLEOTIDE SEQUENCE [LARGE SCALE GENOMIC DNA]</scope>
    <source>
        <strain evidence="8 9">DSM 23288</strain>
    </source>
</reference>
<dbReference type="Pfam" id="PF00889">
    <property type="entry name" value="EF_TS"/>
    <property type="match status" value="1"/>
</dbReference>
<keyword evidence="4 6" id="KW-0648">Protein biosynthesis</keyword>
<dbReference type="GO" id="GO:0003746">
    <property type="term" value="F:translation elongation factor activity"/>
    <property type="evidence" value="ECO:0007669"/>
    <property type="project" value="UniProtKB-UniRule"/>
</dbReference>
<dbReference type="AlphaFoldDB" id="A0A840II74"/>
<gene>
    <name evidence="6" type="primary">tsf</name>
    <name evidence="8" type="ORF">BDZ31_003243</name>
</gene>
<keyword evidence="3 6" id="KW-0251">Elongation factor</keyword>
<evidence type="ECO:0000259" key="7">
    <source>
        <dbReference type="Pfam" id="PF00889"/>
    </source>
</evidence>
<dbReference type="PANTHER" id="PTHR11741">
    <property type="entry name" value="ELONGATION FACTOR TS"/>
    <property type="match status" value="1"/>
</dbReference>
<dbReference type="RefSeq" id="WP_183343362.1">
    <property type="nucleotide sequence ID" value="NZ_JACHNU010000004.1"/>
</dbReference>
<comment type="caution">
    <text evidence="8">The sequence shown here is derived from an EMBL/GenBank/DDBJ whole genome shotgun (WGS) entry which is preliminary data.</text>
</comment>
<dbReference type="SUPFAM" id="SSF46934">
    <property type="entry name" value="UBA-like"/>
    <property type="match status" value="1"/>
</dbReference>
<comment type="function">
    <text evidence="5 6">Associates with the EF-Tu.GDP complex and induces the exchange of GDP to GTP. It remains bound to the aminoacyl-tRNA.EF-Tu.GTP complex up to the GTP hydrolysis stage on the ribosome.</text>
</comment>
<dbReference type="Gene3D" id="1.10.8.10">
    <property type="entry name" value="DNA helicase RuvA subunit, C-terminal domain"/>
    <property type="match status" value="1"/>
</dbReference>
<evidence type="ECO:0000256" key="4">
    <source>
        <dbReference type="ARBA" id="ARBA00022917"/>
    </source>
</evidence>
<name>A0A840II74_9ACTN</name>
<feature type="region of interest" description="Involved in Mg(2+) ion dislocation from EF-Tu" evidence="6">
    <location>
        <begin position="81"/>
        <end position="84"/>
    </location>
</feature>
<dbReference type="EMBL" id="JACHNU010000004">
    <property type="protein sequence ID" value="MBB4663648.1"/>
    <property type="molecule type" value="Genomic_DNA"/>
</dbReference>
<keyword evidence="6" id="KW-0963">Cytoplasm</keyword>
<evidence type="ECO:0000256" key="5">
    <source>
        <dbReference type="ARBA" id="ARBA00025453"/>
    </source>
</evidence>
<accession>A0A840II74</accession>
<comment type="subcellular location">
    <subcellularLocation>
        <location evidence="6">Cytoplasm</location>
    </subcellularLocation>
</comment>
<dbReference type="FunFam" id="1.10.8.10:FF:000001">
    <property type="entry name" value="Elongation factor Ts"/>
    <property type="match status" value="1"/>
</dbReference>
<evidence type="ECO:0000256" key="2">
    <source>
        <dbReference type="ARBA" id="ARBA00016956"/>
    </source>
</evidence>
<dbReference type="InterPro" id="IPR001816">
    <property type="entry name" value="Transl_elong_EFTs/EF1B"/>
</dbReference>
<dbReference type="Proteomes" id="UP000585272">
    <property type="component" value="Unassembled WGS sequence"/>
</dbReference>
<protein>
    <recommendedName>
        <fullName evidence="2 6">Elongation factor Ts</fullName>
        <shortName evidence="6">EF-Ts</shortName>
    </recommendedName>
</protein>
<dbReference type="InterPro" id="IPR014039">
    <property type="entry name" value="Transl_elong_EFTs/EF1B_dimer"/>
</dbReference>
<evidence type="ECO:0000313" key="8">
    <source>
        <dbReference type="EMBL" id="MBB4663648.1"/>
    </source>
</evidence>
<keyword evidence="9" id="KW-1185">Reference proteome</keyword>
<dbReference type="CDD" id="cd14275">
    <property type="entry name" value="UBA_EF-Ts"/>
    <property type="match status" value="1"/>
</dbReference>
<dbReference type="Gene3D" id="1.10.286.20">
    <property type="match status" value="1"/>
</dbReference>
<dbReference type="InterPro" id="IPR009060">
    <property type="entry name" value="UBA-like_sf"/>
</dbReference>
<organism evidence="8 9">
    <name type="scientific">Conexibacter arvalis</name>
    <dbReference type="NCBI Taxonomy" id="912552"/>
    <lineage>
        <taxon>Bacteria</taxon>
        <taxon>Bacillati</taxon>
        <taxon>Actinomycetota</taxon>
        <taxon>Thermoleophilia</taxon>
        <taxon>Solirubrobacterales</taxon>
        <taxon>Conexibacteraceae</taxon>
        <taxon>Conexibacter</taxon>
    </lineage>
</organism>
<dbReference type="Gene3D" id="3.30.479.20">
    <property type="entry name" value="Elongation factor Ts, dimerisation domain"/>
    <property type="match status" value="1"/>
</dbReference>
<dbReference type="PANTHER" id="PTHR11741:SF0">
    <property type="entry name" value="ELONGATION FACTOR TS, MITOCHONDRIAL"/>
    <property type="match status" value="1"/>
</dbReference>
<dbReference type="PROSITE" id="PS01126">
    <property type="entry name" value="EF_TS_1"/>
    <property type="match status" value="1"/>
</dbReference>
<feature type="domain" description="Translation elongation factor EFTs/EF1B dimerisation" evidence="7">
    <location>
        <begin position="55"/>
        <end position="165"/>
    </location>
</feature>
<dbReference type="InterPro" id="IPR036402">
    <property type="entry name" value="EF-Ts_dimer_sf"/>
</dbReference>
<dbReference type="GO" id="GO:0005737">
    <property type="term" value="C:cytoplasm"/>
    <property type="evidence" value="ECO:0007669"/>
    <property type="project" value="UniProtKB-SubCell"/>
</dbReference>
<dbReference type="NCBIfam" id="TIGR00116">
    <property type="entry name" value="tsf"/>
    <property type="match status" value="1"/>
</dbReference>
<evidence type="ECO:0000256" key="6">
    <source>
        <dbReference type="HAMAP-Rule" id="MF_00050"/>
    </source>
</evidence>
<evidence type="ECO:0000256" key="1">
    <source>
        <dbReference type="ARBA" id="ARBA00005532"/>
    </source>
</evidence>
<dbReference type="SUPFAM" id="SSF54713">
    <property type="entry name" value="Elongation factor Ts (EF-Ts), dimerisation domain"/>
    <property type="match status" value="1"/>
</dbReference>
<sequence length="198" mass="21745">MSISAQDVKALRERTGAGMMDCKKALVEADGDVEAAVEALRIKGIAKAEKRGERGTSEGTVQSYIHANGKIGVLVEVDCETDFVARNDDFVAFAKDLALHIAAAAPLSVDDEGVPAEEVEKERRIAEEQFADKPENIRPRIVQGKIDSWLKEVVLLRQAHVNADKYEGRSIEEIRAALASRTGENIVIRRFQRFAVGD</sequence>
<evidence type="ECO:0000256" key="3">
    <source>
        <dbReference type="ARBA" id="ARBA00022768"/>
    </source>
</evidence>
<comment type="similarity">
    <text evidence="1 6">Belongs to the EF-Ts family.</text>
</comment>
<dbReference type="InterPro" id="IPR018101">
    <property type="entry name" value="Transl_elong_Ts_CS"/>
</dbReference>
<dbReference type="HAMAP" id="MF_00050">
    <property type="entry name" value="EF_Ts"/>
    <property type="match status" value="1"/>
</dbReference>
<evidence type="ECO:0000313" key="9">
    <source>
        <dbReference type="Proteomes" id="UP000585272"/>
    </source>
</evidence>